<keyword evidence="2" id="KW-1185">Reference proteome</keyword>
<dbReference type="EMBL" id="CM056743">
    <property type="protein sequence ID" value="KAJ8674306.1"/>
    <property type="molecule type" value="Genomic_DNA"/>
</dbReference>
<reference evidence="1" key="1">
    <citation type="submission" date="2023-04" db="EMBL/GenBank/DDBJ databases">
        <title>A chromosome-level genome assembly of the parasitoid wasp Eretmocerus hayati.</title>
        <authorList>
            <person name="Zhong Y."/>
            <person name="Liu S."/>
            <person name="Liu Y."/>
        </authorList>
    </citation>
    <scope>NUCLEOTIDE SEQUENCE</scope>
    <source>
        <strain evidence="1">ZJU_SS_LIU_2023</strain>
    </source>
</reference>
<gene>
    <name evidence="1" type="ORF">QAD02_005568</name>
</gene>
<accession>A0ACC2NUM1</accession>
<organism evidence="1 2">
    <name type="scientific">Eretmocerus hayati</name>
    <dbReference type="NCBI Taxonomy" id="131215"/>
    <lineage>
        <taxon>Eukaryota</taxon>
        <taxon>Metazoa</taxon>
        <taxon>Ecdysozoa</taxon>
        <taxon>Arthropoda</taxon>
        <taxon>Hexapoda</taxon>
        <taxon>Insecta</taxon>
        <taxon>Pterygota</taxon>
        <taxon>Neoptera</taxon>
        <taxon>Endopterygota</taxon>
        <taxon>Hymenoptera</taxon>
        <taxon>Apocrita</taxon>
        <taxon>Proctotrupomorpha</taxon>
        <taxon>Chalcidoidea</taxon>
        <taxon>Aphelinidae</taxon>
        <taxon>Aphelininae</taxon>
        <taxon>Eretmocerus</taxon>
    </lineage>
</organism>
<evidence type="ECO:0000313" key="1">
    <source>
        <dbReference type="EMBL" id="KAJ8674306.1"/>
    </source>
</evidence>
<comment type="caution">
    <text evidence="1">The sequence shown here is derived from an EMBL/GenBank/DDBJ whole genome shotgun (WGS) entry which is preliminary data.</text>
</comment>
<sequence>MIPELRIEFSEQISDRLELYVLLVKWRRQAGAGPVTVISGAWHIHEYTERPNWWSKSSGEHEGTIPVSQKVLGARFWSENQWRQFALRAESVVSCSEEVEKVENIEDPGEYKNTEIL</sequence>
<protein>
    <submittedName>
        <fullName evidence="1">Uncharacterized protein</fullName>
    </submittedName>
</protein>
<name>A0ACC2NUM1_9HYME</name>
<evidence type="ECO:0000313" key="2">
    <source>
        <dbReference type="Proteomes" id="UP001239111"/>
    </source>
</evidence>
<proteinExistence type="predicted"/>
<dbReference type="Proteomes" id="UP001239111">
    <property type="component" value="Chromosome 3"/>
</dbReference>